<dbReference type="EMBL" id="CM056813">
    <property type="protein sequence ID" value="KAJ8639779.1"/>
    <property type="molecule type" value="Genomic_DNA"/>
</dbReference>
<evidence type="ECO:0000313" key="1">
    <source>
        <dbReference type="EMBL" id="KAJ8639779.1"/>
    </source>
</evidence>
<name>A0ACC2M385_PERAE</name>
<gene>
    <name evidence="1" type="ORF">MRB53_016473</name>
</gene>
<accession>A0ACC2M385</accession>
<organism evidence="1 2">
    <name type="scientific">Persea americana</name>
    <name type="common">Avocado</name>
    <dbReference type="NCBI Taxonomy" id="3435"/>
    <lineage>
        <taxon>Eukaryota</taxon>
        <taxon>Viridiplantae</taxon>
        <taxon>Streptophyta</taxon>
        <taxon>Embryophyta</taxon>
        <taxon>Tracheophyta</taxon>
        <taxon>Spermatophyta</taxon>
        <taxon>Magnoliopsida</taxon>
        <taxon>Magnoliidae</taxon>
        <taxon>Laurales</taxon>
        <taxon>Lauraceae</taxon>
        <taxon>Persea</taxon>
    </lineage>
</organism>
<comment type="caution">
    <text evidence="1">The sequence shown here is derived from an EMBL/GenBank/DDBJ whole genome shotgun (WGS) entry which is preliminary data.</text>
</comment>
<keyword evidence="2" id="KW-1185">Reference proteome</keyword>
<evidence type="ECO:0000313" key="2">
    <source>
        <dbReference type="Proteomes" id="UP001234297"/>
    </source>
</evidence>
<protein>
    <submittedName>
        <fullName evidence="1">Uncharacterized protein</fullName>
    </submittedName>
</protein>
<proteinExistence type="predicted"/>
<sequence length="100" mass="10835">MPDQEEVSPVLHSLCSSSPFAAKLERDRSLSCATTLIHSSSLQSSTTYKMMDYSTPTTDSSIQVYQVSFLPITGIAMNALSAFVDRNTSMAFVATDVMDA</sequence>
<dbReference type="Proteomes" id="UP001234297">
    <property type="component" value="Chromosome 5"/>
</dbReference>
<reference evidence="1 2" key="1">
    <citation type="journal article" date="2022" name="Hortic Res">
        <title>A haplotype resolved chromosomal level avocado genome allows analysis of novel avocado genes.</title>
        <authorList>
            <person name="Nath O."/>
            <person name="Fletcher S.J."/>
            <person name="Hayward A."/>
            <person name="Shaw L.M."/>
            <person name="Masouleh A.K."/>
            <person name="Furtado A."/>
            <person name="Henry R.J."/>
            <person name="Mitter N."/>
        </authorList>
    </citation>
    <scope>NUCLEOTIDE SEQUENCE [LARGE SCALE GENOMIC DNA]</scope>
    <source>
        <strain evidence="2">cv. Hass</strain>
    </source>
</reference>